<accession>A0A0N4SXR2</accession>
<dbReference type="EMBL" id="UZAD01000021">
    <property type="protein sequence ID" value="VDN81666.1"/>
    <property type="molecule type" value="Genomic_DNA"/>
</dbReference>
<dbReference type="STRING" id="6280.A0A0N4SXR2"/>
<evidence type="ECO:0000313" key="2">
    <source>
        <dbReference type="Proteomes" id="UP000278627"/>
    </source>
</evidence>
<evidence type="ECO:0000313" key="3">
    <source>
        <dbReference type="WBParaSite" id="BPAG_0000047901-mRNA-1"/>
    </source>
</evidence>
<evidence type="ECO:0000313" key="1">
    <source>
        <dbReference type="EMBL" id="VDN81666.1"/>
    </source>
</evidence>
<organism evidence="3">
    <name type="scientific">Brugia pahangi</name>
    <name type="common">Filarial nematode worm</name>
    <dbReference type="NCBI Taxonomy" id="6280"/>
    <lineage>
        <taxon>Eukaryota</taxon>
        <taxon>Metazoa</taxon>
        <taxon>Ecdysozoa</taxon>
        <taxon>Nematoda</taxon>
        <taxon>Chromadorea</taxon>
        <taxon>Rhabditida</taxon>
        <taxon>Spirurina</taxon>
        <taxon>Spiruromorpha</taxon>
        <taxon>Filarioidea</taxon>
        <taxon>Onchocercidae</taxon>
        <taxon>Brugia</taxon>
    </lineage>
</organism>
<name>A0A0N4SXR2_BRUPA</name>
<keyword evidence="2" id="KW-1185">Reference proteome</keyword>
<dbReference type="Proteomes" id="UP000278627">
    <property type="component" value="Unassembled WGS sequence"/>
</dbReference>
<sequence length="119" mass="13941">MTLFVILQITVRLTLKMNYAVHEVHYVYALYLKRFCAKMKGKAKTCLKAIKVDPSAKRTCLYEFIFVMPQADFSSHRWENILQDLPDIVDHYTVGLKKTLTRITVSKIGLEERKEQMQV</sequence>
<dbReference type="WBParaSite" id="BPAG_0000047901-mRNA-1">
    <property type="protein sequence ID" value="BPAG_0000047901-mRNA-1"/>
    <property type="gene ID" value="BPAG_0000047901"/>
</dbReference>
<reference evidence="3" key="1">
    <citation type="submission" date="2017-02" db="UniProtKB">
        <authorList>
            <consortium name="WormBaseParasite"/>
        </authorList>
    </citation>
    <scope>IDENTIFICATION</scope>
</reference>
<dbReference type="AlphaFoldDB" id="A0A0N4SXR2"/>
<gene>
    <name evidence="1" type="ORF">BPAG_LOCUS480</name>
</gene>
<proteinExistence type="predicted"/>
<protein>
    <submittedName>
        <fullName evidence="3">AsnC_trans_reg domain-containing protein</fullName>
    </submittedName>
</protein>
<reference evidence="1 2" key="2">
    <citation type="submission" date="2018-11" db="EMBL/GenBank/DDBJ databases">
        <authorList>
            <consortium name="Pathogen Informatics"/>
        </authorList>
    </citation>
    <scope>NUCLEOTIDE SEQUENCE [LARGE SCALE GENOMIC DNA]</scope>
</reference>